<keyword evidence="3" id="KW-1185">Reference proteome</keyword>
<protein>
    <submittedName>
        <fullName evidence="2">Uncharacterized protein</fullName>
    </submittedName>
</protein>
<accession>A0A1J9Q945</accession>
<sequence>MNTLEEERPMCSEFKILRDMTNQWIGQVRDDSHKNSNFEPLTSPSTGRDQLDTYHSTVYSLKRCKPEDLQSSFQKNRDKKMPFKIFMYQN</sequence>
<name>A0A1J9Q945_9EURO</name>
<organism evidence="2 3">
    <name type="scientific">Emergomyces pasteurianus Ep9510</name>
    <dbReference type="NCBI Taxonomy" id="1447872"/>
    <lineage>
        <taxon>Eukaryota</taxon>
        <taxon>Fungi</taxon>
        <taxon>Dikarya</taxon>
        <taxon>Ascomycota</taxon>
        <taxon>Pezizomycotina</taxon>
        <taxon>Eurotiomycetes</taxon>
        <taxon>Eurotiomycetidae</taxon>
        <taxon>Onygenales</taxon>
        <taxon>Ajellomycetaceae</taxon>
        <taxon>Emergomyces</taxon>
    </lineage>
</organism>
<dbReference type="AlphaFoldDB" id="A0A1J9Q945"/>
<gene>
    <name evidence="2" type="ORF">AJ78_07592</name>
</gene>
<feature type="compositionally biased region" description="Polar residues" evidence="1">
    <location>
        <begin position="37"/>
        <end position="49"/>
    </location>
</feature>
<feature type="region of interest" description="Disordered" evidence="1">
    <location>
        <begin position="30"/>
        <end position="49"/>
    </location>
</feature>
<dbReference type="VEuPathDB" id="FungiDB:AJ78_07592"/>
<dbReference type="Proteomes" id="UP000182235">
    <property type="component" value="Unassembled WGS sequence"/>
</dbReference>
<evidence type="ECO:0000313" key="3">
    <source>
        <dbReference type="Proteomes" id="UP000182235"/>
    </source>
</evidence>
<reference evidence="2 3" key="1">
    <citation type="submission" date="2015-07" db="EMBL/GenBank/DDBJ databases">
        <title>Emmonsia species relationships and genome sequence.</title>
        <authorList>
            <consortium name="The Broad Institute Genomics Platform"/>
            <person name="Cuomo C.A."/>
            <person name="Munoz J.F."/>
            <person name="Imamovic A."/>
            <person name="Priest M.E."/>
            <person name="Young S."/>
            <person name="Clay O.K."/>
            <person name="McEwen J.G."/>
        </authorList>
    </citation>
    <scope>NUCLEOTIDE SEQUENCE [LARGE SCALE GENOMIC DNA]</scope>
    <source>
        <strain evidence="2 3">UAMH 9510</strain>
    </source>
</reference>
<comment type="caution">
    <text evidence="2">The sequence shown here is derived from an EMBL/GenBank/DDBJ whole genome shotgun (WGS) entry which is preliminary data.</text>
</comment>
<proteinExistence type="predicted"/>
<dbReference type="EMBL" id="LGRN01000508">
    <property type="protein sequence ID" value="OJD11693.1"/>
    <property type="molecule type" value="Genomic_DNA"/>
</dbReference>
<evidence type="ECO:0000256" key="1">
    <source>
        <dbReference type="SAM" id="MobiDB-lite"/>
    </source>
</evidence>
<evidence type="ECO:0000313" key="2">
    <source>
        <dbReference type="EMBL" id="OJD11693.1"/>
    </source>
</evidence>